<comment type="subcellular location">
    <subcellularLocation>
        <location evidence="1">Cell inner membrane</location>
        <topology evidence="1">Multi-pass membrane protein</topology>
    </subcellularLocation>
</comment>
<keyword evidence="3 4" id="KW-0807">Transducer</keyword>
<gene>
    <name evidence="10" type="ORF">ENT72_03570</name>
    <name evidence="9" type="ORF">ENU12_03685</name>
</gene>
<dbReference type="PANTHER" id="PTHR32089:SF112">
    <property type="entry name" value="LYSOZYME-LIKE PROTEIN-RELATED"/>
    <property type="match status" value="1"/>
</dbReference>
<evidence type="ECO:0000259" key="7">
    <source>
        <dbReference type="PROSITE" id="PS50111"/>
    </source>
</evidence>
<evidence type="ECO:0000256" key="4">
    <source>
        <dbReference type="PROSITE-ProRule" id="PRU00284"/>
    </source>
</evidence>
<keyword evidence="5" id="KW-0175">Coiled coil</keyword>
<keyword evidence="2" id="KW-1003">Cell membrane</keyword>
<evidence type="ECO:0000313" key="10">
    <source>
        <dbReference type="EMBL" id="HGU41989.1"/>
    </source>
</evidence>
<dbReference type="EMBL" id="DSZT01000116">
    <property type="protein sequence ID" value="HGU41989.1"/>
    <property type="molecule type" value="Genomic_DNA"/>
</dbReference>
<feature type="transmembrane region" description="Helical" evidence="6">
    <location>
        <begin position="386"/>
        <end position="409"/>
    </location>
</feature>
<dbReference type="InterPro" id="IPR004089">
    <property type="entry name" value="MCPsignal_dom"/>
</dbReference>
<dbReference type="InterPro" id="IPR000727">
    <property type="entry name" value="T_SNARE_dom"/>
</dbReference>
<dbReference type="PANTHER" id="PTHR32089">
    <property type="entry name" value="METHYL-ACCEPTING CHEMOTAXIS PROTEIN MCPB"/>
    <property type="match status" value="1"/>
</dbReference>
<feature type="coiled-coil region" evidence="5">
    <location>
        <begin position="726"/>
        <end position="760"/>
    </location>
</feature>
<organism evidence="10">
    <name type="scientific">Fervidobacterium pennivorans</name>
    <dbReference type="NCBI Taxonomy" id="93466"/>
    <lineage>
        <taxon>Bacteria</taxon>
        <taxon>Thermotogati</taxon>
        <taxon>Thermotogota</taxon>
        <taxon>Thermotogae</taxon>
        <taxon>Thermotogales</taxon>
        <taxon>Fervidobacteriaceae</taxon>
        <taxon>Fervidobacterium</taxon>
    </lineage>
</organism>
<evidence type="ECO:0000313" key="9">
    <source>
        <dbReference type="EMBL" id="HGQ77017.1"/>
    </source>
</evidence>
<dbReference type="GO" id="GO:0007165">
    <property type="term" value="P:signal transduction"/>
    <property type="evidence" value="ECO:0007669"/>
    <property type="project" value="UniProtKB-KW"/>
</dbReference>
<reference evidence="10" key="1">
    <citation type="journal article" date="2020" name="mSystems">
        <title>Genome- and Community-Level Interaction Insights into Carbon Utilization and Element Cycling Functions of Hydrothermarchaeota in Hydrothermal Sediment.</title>
        <authorList>
            <person name="Zhou Z."/>
            <person name="Liu Y."/>
            <person name="Xu W."/>
            <person name="Pan J."/>
            <person name="Luo Z.H."/>
            <person name="Li M."/>
        </authorList>
    </citation>
    <scope>NUCLEOTIDE SEQUENCE [LARGE SCALE GENOMIC DNA]</scope>
    <source>
        <strain evidence="10">SpSt-604</strain>
        <strain evidence="9">SpSt-640</strain>
    </source>
</reference>
<dbReference type="EMBL" id="DTBH01000081">
    <property type="protein sequence ID" value="HGQ77017.1"/>
    <property type="molecule type" value="Genomic_DNA"/>
</dbReference>
<feature type="domain" description="Methyl-accepting transducer" evidence="7">
    <location>
        <begin position="473"/>
        <end position="716"/>
    </location>
</feature>
<evidence type="ECO:0000256" key="3">
    <source>
        <dbReference type="ARBA" id="ARBA00023224"/>
    </source>
</evidence>
<dbReference type="GO" id="GO:0005886">
    <property type="term" value="C:plasma membrane"/>
    <property type="evidence" value="ECO:0007669"/>
    <property type="project" value="UniProtKB-SubCell"/>
</dbReference>
<evidence type="ECO:0000256" key="5">
    <source>
        <dbReference type="SAM" id="Coils"/>
    </source>
</evidence>
<feature type="domain" description="T-SNARE coiled-coil homology" evidence="8">
    <location>
        <begin position="667"/>
        <end position="729"/>
    </location>
</feature>
<evidence type="ECO:0000256" key="6">
    <source>
        <dbReference type="SAM" id="Phobius"/>
    </source>
</evidence>
<sequence>MLVKSMSIRTRLLLLAILLVSVPLTISVLFTVINLSRESARIENEVKQQLGDPKVIFKDFFETFSKQLEEHISAYNEKLVSAVEKQKESVQKAFEEVYLGALEKEANSIKNVVENLIKDKVSTIENLSKVAAASKDVVNAAAEKNLGLAEKRSLLLNYVERPLFDYISLWTIESSEPRLKIRPFVNLGAKYLVEYAYSLAPGVDATTYKDLEFANELTERIKKILGSASAYSESFVFKGGKGIYFIAINPVMHPQLGNTVTGFVVAAGRLADNFLDDIKRLTDAELTIYIDGRAYATTKVNETGERILNVTEPAEEKYTFKVGDEEYLAVKSDLNVAGESLGKLEVAIKKETVNAQIEIPQPEKFQMPEIKMPEVKVSVDLNLARLVVINLIVGMVILAIALIVSVPMINSISKEIVRSSEIIERFSNGELVSFDVKTFGEFERVIYSLKRLSENLRDYAKDMKESSKKLTGEIEQVTMIKETLENSVSRFSEFVGRYITEVEDVKSKIMMLQQTVESSMKSNENLSQQLLELLKDIENAQAEILRNVTLIEDMNESVNANVEVFEKFSTTVRRTIEKFASIKEAIAKIQNVASQTNLLALNAAIEAARAGEAGRGFAIVADEVMKLSVEINNLSKNLVKEVDTYTNDLKELDQLYETSGEKFRKLQQAKEEFSANYYTVIEKVQDIGTLSAQVSVQIQENNSTFSKIESLMDDVSNSVISSSEQLQRFNEEFKQITRVFEQLSESTEKLKEIAKKMENISQWFKLS</sequence>
<dbReference type="SMART" id="SM00283">
    <property type="entry name" value="MA"/>
    <property type="match status" value="1"/>
</dbReference>
<name>A0A7C4W5C1_FERPE</name>
<proteinExistence type="predicted"/>
<dbReference type="PROSITE" id="PS50111">
    <property type="entry name" value="CHEMOTAXIS_TRANSDUC_2"/>
    <property type="match status" value="1"/>
</dbReference>
<evidence type="ECO:0000256" key="1">
    <source>
        <dbReference type="ARBA" id="ARBA00004429"/>
    </source>
</evidence>
<dbReference type="AlphaFoldDB" id="A0A7C4W5C1"/>
<keyword evidence="6" id="KW-0812">Transmembrane</keyword>
<protein>
    <submittedName>
        <fullName evidence="10">Methyl-accepting chemotaxis protein</fullName>
    </submittedName>
</protein>
<evidence type="ECO:0000256" key="2">
    <source>
        <dbReference type="ARBA" id="ARBA00022519"/>
    </source>
</evidence>
<feature type="coiled-coil region" evidence="5">
    <location>
        <begin position="65"/>
        <end position="119"/>
    </location>
</feature>
<keyword evidence="6" id="KW-1133">Transmembrane helix</keyword>
<evidence type="ECO:0000259" key="8">
    <source>
        <dbReference type="PROSITE" id="PS50192"/>
    </source>
</evidence>
<dbReference type="Gene3D" id="1.10.287.950">
    <property type="entry name" value="Methyl-accepting chemotaxis protein"/>
    <property type="match status" value="1"/>
</dbReference>
<accession>A0A7C4W5C1</accession>
<dbReference type="Pfam" id="PF00015">
    <property type="entry name" value="MCPsignal"/>
    <property type="match status" value="1"/>
</dbReference>
<keyword evidence="2" id="KW-0997">Cell inner membrane</keyword>
<comment type="caution">
    <text evidence="10">The sequence shown here is derived from an EMBL/GenBank/DDBJ whole genome shotgun (WGS) entry which is preliminary data.</text>
</comment>
<keyword evidence="6" id="KW-0472">Membrane</keyword>
<dbReference type="SUPFAM" id="SSF58104">
    <property type="entry name" value="Methyl-accepting chemotaxis protein (MCP) signaling domain"/>
    <property type="match status" value="1"/>
</dbReference>
<dbReference type="PROSITE" id="PS50192">
    <property type="entry name" value="T_SNARE"/>
    <property type="match status" value="1"/>
</dbReference>